<comment type="caution">
    <text evidence="2">The sequence shown here is derived from an EMBL/GenBank/DDBJ whole genome shotgun (WGS) entry which is preliminary data.</text>
</comment>
<protein>
    <submittedName>
        <fullName evidence="2">Uncharacterized protein</fullName>
    </submittedName>
</protein>
<dbReference type="EMBL" id="JYDV01000013">
    <property type="protein sequence ID" value="KRZ42743.1"/>
    <property type="molecule type" value="Genomic_DNA"/>
</dbReference>
<evidence type="ECO:0000313" key="3">
    <source>
        <dbReference type="Proteomes" id="UP000054826"/>
    </source>
</evidence>
<accession>A0A0V1K667</accession>
<feature type="compositionally biased region" description="Polar residues" evidence="1">
    <location>
        <begin position="8"/>
        <end position="21"/>
    </location>
</feature>
<organism evidence="2 3">
    <name type="scientific">Trichinella pseudospiralis</name>
    <name type="common">Parasitic roundworm</name>
    <dbReference type="NCBI Taxonomy" id="6337"/>
    <lineage>
        <taxon>Eukaryota</taxon>
        <taxon>Metazoa</taxon>
        <taxon>Ecdysozoa</taxon>
        <taxon>Nematoda</taxon>
        <taxon>Enoplea</taxon>
        <taxon>Dorylaimia</taxon>
        <taxon>Trichinellida</taxon>
        <taxon>Trichinellidae</taxon>
        <taxon>Trichinella</taxon>
    </lineage>
</organism>
<evidence type="ECO:0000313" key="2">
    <source>
        <dbReference type="EMBL" id="KRZ42743.1"/>
    </source>
</evidence>
<feature type="region of interest" description="Disordered" evidence="1">
    <location>
        <begin position="1"/>
        <end position="21"/>
    </location>
</feature>
<evidence type="ECO:0000256" key="1">
    <source>
        <dbReference type="SAM" id="MobiDB-lite"/>
    </source>
</evidence>
<gene>
    <name evidence="2" type="ORF">T4C_9055</name>
</gene>
<dbReference type="AlphaFoldDB" id="A0A0V1K667"/>
<reference evidence="2 3" key="1">
    <citation type="submission" date="2015-01" db="EMBL/GenBank/DDBJ databases">
        <title>Evolution of Trichinella species and genotypes.</title>
        <authorList>
            <person name="Korhonen P.K."/>
            <person name="Edoardo P."/>
            <person name="Giuseppe L.R."/>
            <person name="Gasser R.B."/>
        </authorList>
    </citation>
    <scope>NUCLEOTIDE SEQUENCE [LARGE SCALE GENOMIC DNA]</scope>
    <source>
        <strain evidence="2">ISS176</strain>
    </source>
</reference>
<dbReference type="Proteomes" id="UP000054826">
    <property type="component" value="Unassembled WGS sequence"/>
</dbReference>
<name>A0A0V1K667_TRIPS</name>
<proteinExistence type="predicted"/>
<feature type="non-terminal residue" evidence="2">
    <location>
        <position position="1"/>
    </location>
</feature>
<sequence>LPDAEAQNKPNTQANHNNPKTQTNVLTTIEQNIHVQFCKHSDRIHSASLLIYCNFIFINSLHIYIYINIIVYIVGTVFVHMPSWLVKKIFLLKWLTKPMELKV</sequence>